<keyword evidence="3" id="KW-0804">Transcription</keyword>
<evidence type="ECO:0000256" key="2">
    <source>
        <dbReference type="ARBA" id="ARBA00023125"/>
    </source>
</evidence>
<gene>
    <name evidence="6" type="primary">tetR</name>
    <name evidence="6" type="ORF">LEUCIP111803_01247</name>
</gene>
<protein>
    <submittedName>
        <fullName evidence="6">Tetracycline repressor protein class B from transposon Tn10</fullName>
    </submittedName>
</protein>
<evidence type="ECO:0000313" key="7">
    <source>
        <dbReference type="Proteomes" id="UP000693892"/>
    </source>
</evidence>
<evidence type="ECO:0000256" key="4">
    <source>
        <dbReference type="PROSITE-ProRule" id="PRU00335"/>
    </source>
</evidence>
<evidence type="ECO:0000259" key="5">
    <source>
        <dbReference type="PROSITE" id="PS50977"/>
    </source>
</evidence>
<dbReference type="PROSITE" id="PS50977">
    <property type="entry name" value="HTH_TETR_2"/>
    <property type="match status" value="1"/>
</dbReference>
<dbReference type="InterPro" id="IPR004111">
    <property type="entry name" value="Repressor_TetR_C"/>
</dbReference>
<dbReference type="Pfam" id="PF02909">
    <property type="entry name" value="TetR_C_1"/>
    <property type="match status" value="1"/>
</dbReference>
<dbReference type="Pfam" id="PF00440">
    <property type="entry name" value="TetR_N"/>
    <property type="match status" value="1"/>
</dbReference>
<evidence type="ECO:0000313" key="6">
    <source>
        <dbReference type="EMBL" id="CAG7609832.1"/>
    </source>
</evidence>
<keyword evidence="7" id="KW-1185">Reference proteome</keyword>
<dbReference type="RefSeq" id="WP_218114856.1">
    <property type="nucleotide sequence ID" value="NZ_CAJVAP010000011.1"/>
</dbReference>
<feature type="DNA-binding region" description="H-T-H motif" evidence="4">
    <location>
        <begin position="25"/>
        <end position="44"/>
    </location>
</feature>
<dbReference type="PANTHER" id="PTHR30055">
    <property type="entry name" value="HTH-TYPE TRANSCRIPTIONAL REGULATOR RUTR"/>
    <property type="match status" value="1"/>
</dbReference>
<organism evidence="6 7">
    <name type="scientific">Leucobacter soli</name>
    <dbReference type="NCBI Taxonomy" id="2812850"/>
    <lineage>
        <taxon>Bacteria</taxon>
        <taxon>Bacillati</taxon>
        <taxon>Actinomycetota</taxon>
        <taxon>Actinomycetes</taxon>
        <taxon>Micrococcales</taxon>
        <taxon>Microbacteriaceae</taxon>
        <taxon>Leucobacter</taxon>
    </lineage>
</organism>
<dbReference type="AlphaFoldDB" id="A0A916JWM4"/>
<dbReference type="GO" id="GO:0000976">
    <property type="term" value="F:transcription cis-regulatory region binding"/>
    <property type="evidence" value="ECO:0007669"/>
    <property type="project" value="TreeGrafter"/>
</dbReference>
<reference evidence="6" key="1">
    <citation type="submission" date="2021-06" db="EMBL/GenBank/DDBJ databases">
        <authorList>
            <person name="Criscuolo A."/>
        </authorList>
    </citation>
    <scope>NUCLEOTIDE SEQUENCE</scope>
    <source>
        <strain evidence="6">CIP111803</strain>
    </source>
</reference>
<accession>A0A916JWM4</accession>
<dbReference type="PANTHER" id="PTHR30055:SF151">
    <property type="entry name" value="TRANSCRIPTIONAL REGULATORY PROTEIN"/>
    <property type="match status" value="1"/>
</dbReference>
<dbReference type="InterPro" id="IPR050109">
    <property type="entry name" value="HTH-type_TetR-like_transc_reg"/>
</dbReference>
<dbReference type="InterPro" id="IPR001647">
    <property type="entry name" value="HTH_TetR"/>
</dbReference>
<evidence type="ECO:0000256" key="1">
    <source>
        <dbReference type="ARBA" id="ARBA00023015"/>
    </source>
</evidence>
<keyword evidence="2 4" id="KW-0238">DNA-binding</keyword>
<comment type="caution">
    <text evidence="6">The sequence shown here is derived from an EMBL/GenBank/DDBJ whole genome shotgun (WGS) entry which is preliminary data.</text>
</comment>
<dbReference type="EMBL" id="CAJVAP010000011">
    <property type="protein sequence ID" value="CAG7609832.1"/>
    <property type="molecule type" value="Genomic_DNA"/>
</dbReference>
<keyword evidence="1" id="KW-0805">Transcription regulation</keyword>
<dbReference type="GO" id="GO:0045892">
    <property type="term" value="P:negative regulation of DNA-templated transcription"/>
    <property type="evidence" value="ECO:0007669"/>
    <property type="project" value="InterPro"/>
</dbReference>
<name>A0A916JWM4_9MICO</name>
<dbReference type="Proteomes" id="UP000693892">
    <property type="component" value="Unassembled WGS sequence"/>
</dbReference>
<sequence length="216" mass="23575">MPLSRARIIAAAARVADRGGLDSVSMRTVAKELDVEAMSLYHHVTNKDALLDGLADWVAAQFYRPKTDVGWRVEMTKRANSLRAVLSSHPWGLGMIESRSNAGDALLRHHDAVLGSLLTVFPLRMAAHAFSILDAYIYGFVLTEVNLPFAPGEGHENEMAEQLVPDMAGLPHLRRMATELMATGEYSFTAEFEAGLDLILDGLERHTGGSRSEGTS</sequence>
<dbReference type="GO" id="GO:0003700">
    <property type="term" value="F:DNA-binding transcription factor activity"/>
    <property type="evidence" value="ECO:0007669"/>
    <property type="project" value="TreeGrafter"/>
</dbReference>
<proteinExistence type="predicted"/>
<feature type="domain" description="HTH tetR-type" evidence="5">
    <location>
        <begin position="2"/>
        <end position="62"/>
    </location>
</feature>
<evidence type="ECO:0000256" key="3">
    <source>
        <dbReference type="ARBA" id="ARBA00023163"/>
    </source>
</evidence>